<dbReference type="InterPro" id="IPR029058">
    <property type="entry name" value="AB_hydrolase_fold"/>
</dbReference>
<dbReference type="SUPFAM" id="SSF53474">
    <property type="entry name" value="alpha/beta-Hydrolases"/>
    <property type="match status" value="1"/>
</dbReference>
<comment type="caution">
    <text evidence="2">The sequence shown here is derived from an EMBL/GenBank/DDBJ whole genome shotgun (WGS) entry which is preliminary data.</text>
</comment>
<dbReference type="AlphaFoldDB" id="A0A0F9MFW6"/>
<keyword evidence="1" id="KW-0472">Membrane</keyword>
<feature type="transmembrane region" description="Helical" evidence="1">
    <location>
        <begin position="427"/>
        <end position="446"/>
    </location>
</feature>
<feature type="transmembrane region" description="Helical" evidence="1">
    <location>
        <begin position="333"/>
        <end position="358"/>
    </location>
</feature>
<dbReference type="GO" id="GO:0008236">
    <property type="term" value="F:serine-type peptidase activity"/>
    <property type="evidence" value="ECO:0007669"/>
    <property type="project" value="InterPro"/>
</dbReference>
<evidence type="ECO:0000256" key="1">
    <source>
        <dbReference type="SAM" id="Phobius"/>
    </source>
</evidence>
<keyword evidence="1" id="KW-1133">Transmembrane helix</keyword>
<organism evidence="2">
    <name type="scientific">marine sediment metagenome</name>
    <dbReference type="NCBI Taxonomy" id="412755"/>
    <lineage>
        <taxon>unclassified sequences</taxon>
        <taxon>metagenomes</taxon>
        <taxon>ecological metagenomes</taxon>
    </lineage>
</organism>
<evidence type="ECO:0008006" key="3">
    <source>
        <dbReference type="Google" id="ProtNLM"/>
    </source>
</evidence>
<feature type="transmembrane region" description="Helical" evidence="1">
    <location>
        <begin position="263"/>
        <end position="280"/>
    </location>
</feature>
<dbReference type="EMBL" id="LAZR01010241">
    <property type="protein sequence ID" value="KKM68042.1"/>
    <property type="molecule type" value="Genomic_DNA"/>
</dbReference>
<accession>A0A0F9MFW6</accession>
<name>A0A0F9MFW6_9ZZZZ</name>
<feature type="transmembrane region" description="Helical" evidence="1">
    <location>
        <begin position="301"/>
        <end position="321"/>
    </location>
</feature>
<feature type="transmembrane region" description="Helical" evidence="1">
    <location>
        <begin position="187"/>
        <end position="205"/>
    </location>
</feature>
<dbReference type="Gene3D" id="3.40.50.1820">
    <property type="entry name" value="alpha/beta hydrolase"/>
    <property type="match status" value="1"/>
</dbReference>
<protein>
    <recommendedName>
        <fullName evidence="3">Peptidase S9 prolyl oligopeptidase catalytic domain-containing protein</fullName>
    </recommendedName>
</protein>
<sequence>MEIIDFIDLNYDFANTTHMGLLGFSYGAGIGAILQAMDQRINTVVLYHPLTSLDSLMERIPIQNLIGTTPTVTNLDNIQDAFDIANVNNTKNLLLLQGASDIIILPEVTENFYYHINGNNRSDIAFKLRPGKGHEGNENDINSLKYSIVWFKYFYYDSSINISDLDNEINAITLFNFNYPKSNISEIFIIISSIFLFVGLSLLVIKFKILPFWYKLPIKRISDDSREGKEKYKKMMIFRTISYIGTILITGMIFSAFNRSLLYGYFIFFPVLTIIIMLFIPSELHSNWKAEWRNWIKNDSVPFAYCFSIIIITFHYFLIFYNLSASLTLSFTIPIFSIASLPYFMVGLGSVIMDYLFLREIKGRHALILIFIRPISILIFLGFVPLPPFPILGGVFTHIMFIILTGVIIYYIRHLVLMLSKFYKNSFSLYFLVMVPFIIFYMRVFFRII</sequence>
<feature type="transmembrane region" description="Helical" evidence="1">
    <location>
        <begin position="236"/>
        <end position="257"/>
    </location>
</feature>
<dbReference type="GO" id="GO:0006508">
    <property type="term" value="P:proteolysis"/>
    <property type="evidence" value="ECO:0007669"/>
    <property type="project" value="InterPro"/>
</dbReference>
<proteinExistence type="predicted"/>
<feature type="transmembrane region" description="Helical" evidence="1">
    <location>
        <begin position="365"/>
        <end position="385"/>
    </location>
</feature>
<reference evidence="2" key="1">
    <citation type="journal article" date="2015" name="Nature">
        <title>Complex archaea that bridge the gap between prokaryotes and eukaryotes.</title>
        <authorList>
            <person name="Spang A."/>
            <person name="Saw J.H."/>
            <person name="Jorgensen S.L."/>
            <person name="Zaremba-Niedzwiedzka K."/>
            <person name="Martijn J."/>
            <person name="Lind A.E."/>
            <person name="van Eijk R."/>
            <person name="Schleper C."/>
            <person name="Guy L."/>
            <person name="Ettema T.J."/>
        </authorList>
    </citation>
    <scope>NUCLEOTIDE SEQUENCE</scope>
</reference>
<keyword evidence="1" id="KW-0812">Transmembrane</keyword>
<feature type="transmembrane region" description="Helical" evidence="1">
    <location>
        <begin position="391"/>
        <end position="412"/>
    </location>
</feature>
<evidence type="ECO:0000313" key="2">
    <source>
        <dbReference type="EMBL" id="KKM68042.1"/>
    </source>
</evidence>
<gene>
    <name evidence="2" type="ORF">LCGC14_1464870</name>
</gene>